<evidence type="ECO:0000313" key="3">
    <source>
        <dbReference type="Proteomes" id="UP000095192"/>
    </source>
</evidence>
<dbReference type="Gene3D" id="3.30.40.10">
    <property type="entry name" value="Zinc/RING finger domain, C3HC4 (zinc finger)"/>
    <property type="match status" value="1"/>
</dbReference>
<dbReference type="GO" id="GO:0006367">
    <property type="term" value="P:transcription initiation at RNA polymerase II promoter"/>
    <property type="evidence" value="ECO:0007669"/>
    <property type="project" value="TreeGrafter"/>
</dbReference>
<name>A0A1D3DA16_9EIME</name>
<reference evidence="2 3" key="1">
    <citation type="journal article" date="2016" name="BMC Genomics">
        <title>Comparative genomics reveals Cyclospora cayetanensis possesses coccidia-like metabolism and invasion components but unique surface antigens.</title>
        <authorList>
            <person name="Liu S."/>
            <person name="Wang L."/>
            <person name="Zheng H."/>
            <person name="Xu Z."/>
            <person name="Roellig D.M."/>
            <person name="Li N."/>
            <person name="Frace M.A."/>
            <person name="Tang K."/>
            <person name="Arrowood M.J."/>
            <person name="Moss D.M."/>
            <person name="Zhang L."/>
            <person name="Feng Y."/>
            <person name="Xiao L."/>
        </authorList>
    </citation>
    <scope>NUCLEOTIDE SEQUENCE [LARGE SCALE GENOMIC DNA]</scope>
    <source>
        <strain evidence="2 3">CHN_HEN01</strain>
    </source>
</reference>
<accession>A0A1D3DA16</accession>
<protein>
    <submittedName>
        <fullName evidence="2">General transcription factor</fullName>
    </submittedName>
</protein>
<evidence type="ECO:0000313" key="2">
    <source>
        <dbReference type="EMBL" id="OEH80287.1"/>
    </source>
</evidence>
<comment type="caution">
    <text evidence="2">The sequence shown here is derived from an EMBL/GenBank/DDBJ whole genome shotgun (WGS) entry which is preliminary data.</text>
</comment>
<dbReference type="InterPro" id="IPR039997">
    <property type="entry name" value="TFE"/>
</dbReference>
<sequence>MATSPPPSHISMGAAAFDRGVPSSAADSAARGGVSKPYDRELFLAFMSATTRLFCDDEQIVIADFLAHEEKAYTERDLIDRLGWPDKRVERNNPELELSACTLCALKRARSLSEVGISEVSRGVCVGESVCVPSCSTAGSNTESSRAPLPGGAALLGSTAPTAAPFYYRVSPYAVAVVQYRIEHLDARLKQQRLEAESRDVFACPLCGRQWDALDAQRLRLDPEDATFLCECGAKLEHEDSKAVVEQLASLQRRCQEQLQLLRSLISRCWAMRVPVFPPFTRADKHEFKKQQDRIRQTAGSSVGSAASGGSDSQPNASGWRQSGRLSGDGRKGAWPAEGVKRATPVWLRSGGGSVSSVPPLSSNSSAAGFQTAPSLPAVTDIPAQPAGGALEGSNVLLGRAAPLRMKPRESASGSSPEASERLEEAPGAAVAEEAPRVFIARLGRDFTLEEAVEYQLEMSIEEHEGSHTSMCHACLRLPQKFMELQSTYLDDLAADICHVAATVTAALRSSMCLGVGVALHVLRCMCPPCCRSKAEPYQNFLPDILTSYSYV</sequence>
<feature type="compositionally biased region" description="Basic and acidic residues" evidence="1">
    <location>
        <begin position="287"/>
        <end position="296"/>
    </location>
</feature>
<dbReference type="Proteomes" id="UP000095192">
    <property type="component" value="Unassembled WGS sequence"/>
</dbReference>
<dbReference type="PANTHER" id="PTHR13097:SF7">
    <property type="entry name" value="GENERAL TRANSCRIPTION FACTOR IIE SUBUNIT 1"/>
    <property type="match status" value="1"/>
</dbReference>
<gene>
    <name evidence="2" type="ORF">cyc_01158</name>
</gene>
<proteinExistence type="predicted"/>
<evidence type="ECO:0000256" key="1">
    <source>
        <dbReference type="SAM" id="MobiDB-lite"/>
    </source>
</evidence>
<feature type="region of interest" description="Disordered" evidence="1">
    <location>
        <begin position="287"/>
        <end position="338"/>
    </location>
</feature>
<dbReference type="VEuPathDB" id="ToxoDB:cyc_01158"/>
<dbReference type="PANTHER" id="PTHR13097">
    <property type="entry name" value="TRANSCRIPTION INITIATION FACTOR IIE, ALPHA SUBUNIT"/>
    <property type="match status" value="1"/>
</dbReference>
<feature type="compositionally biased region" description="Low complexity" evidence="1">
    <location>
        <begin position="299"/>
        <end position="313"/>
    </location>
</feature>
<dbReference type="InterPro" id="IPR013083">
    <property type="entry name" value="Znf_RING/FYVE/PHD"/>
</dbReference>
<dbReference type="EMBL" id="JROU02000136">
    <property type="protein sequence ID" value="OEH80287.1"/>
    <property type="molecule type" value="Genomic_DNA"/>
</dbReference>
<organism evidence="2 3">
    <name type="scientific">Cyclospora cayetanensis</name>
    <dbReference type="NCBI Taxonomy" id="88456"/>
    <lineage>
        <taxon>Eukaryota</taxon>
        <taxon>Sar</taxon>
        <taxon>Alveolata</taxon>
        <taxon>Apicomplexa</taxon>
        <taxon>Conoidasida</taxon>
        <taxon>Coccidia</taxon>
        <taxon>Eucoccidiorida</taxon>
        <taxon>Eimeriorina</taxon>
        <taxon>Eimeriidae</taxon>
        <taxon>Cyclospora</taxon>
    </lineage>
</organism>
<keyword evidence="3" id="KW-1185">Reference proteome</keyword>
<dbReference type="GO" id="GO:0005673">
    <property type="term" value="C:transcription factor TFIIE complex"/>
    <property type="evidence" value="ECO:0007669"/>
    <property type="project" value="TreeGrafter"/>
</dbReference>
<feature type="compositionally biased region" description="Polar residues" evidence="1">
    <location>
        <begin position="314"/>
        <end position="325"/>
    </location>
</feature>
<dbReference type="AlphaFoldDB" id="A0A1D3DA16"/>
<dbReference type="InParanoid" id="A0A1D3DA16"/>
<dbReference type="VEuPathDB" id="ToxoDB:LOC34618220"/>
<feature type="region of interest" description="Disordered" evidence="1">
    <location>
        <begin position="405"/>
        <end position="429"/>
    </location>
</feature>